<reference evidence="8 9" key="1">
    <citation type="journal article" date="2013" name="Antonie Van Leeuwenhoek">
        <title>Paracoccus zhejiangensis sp. nov., isolated from activated sludge in wastewater-treatment system.</title>
        <authorList>
            <person name="Wu Z.G."/>
            <person name="Zhang D.F."/>
            <person name="Liu Y.L."/>
            <person name="Wang F."/>
            <person name="Jiang X."/>
            <person name="Li C."/>
            <person name="Li S.P."/>
            <person name="Hong Q."/>
            <person name="Li W.J."/>
        </authorList>
    </citation>
    <scope>NUCLEOTIDE SEQUENCE [LARGE SCALE GENOMIC DNA]</scope>
    <source>
        <strain evidence="8 9">J6</strain>
    </source>
</reference>
<dbReference type="InterPro" id="IPR036188">
    <property type="entry name" value="FAD/NAD-bd_sf"/>
</dbReference>
<comment type="similarity">
    <text evidence="2">Belongs to the GMC oxidoreductase family.</text>
</comment>
<keyword evidence="5" id="KW-0560">Oxidoreductase</keyword>
<dbReference type="InterPro" id="IPR022357">
    <property type="entry name" value="MIP_CS"/>
</dbReference>
<dbReference type="InterPro" id="IPR007867">
    <property type="entry name" value="GMC_OxRtase_C"/>
</dbReference>
<protein>
    <submittedName>
        <fullName evidence="8">Dehydrogenase</fullName>
    </submittedName>
</protein>
<evidence type="ECO:0000256" key="4">
    <source>
        <dbReference type="ARBA" id="ARBA00022827"/>
    </source>
</evidence>
<dbReference type="Pfam" id="PF05199">
    <property type="entry name" value="GMC_oxred_C"/>
    <property type="match status" value="1"/>
</dbReference>
<dbReference type="InterPro" id="IPR000172">
    <property type="entry name" value="GMC_OxRdtase_N"/>
</dbReference>
<dbReference type="InterPro" id="IPR051473">
    <property type="entry name" value="P2Ox-like"/>
</dbReference>
<dbReference type="PANTHER" id="PTHR42784:SF1">
    <property type="entry name" value="PYRANOSE 2-OXIDASE"/>
    <property type="match status" value="1"/>
</dbReference>
<evidence type="ECO:0000259" key="6">
    <source>
        <dbReference type="Pfam" id="PF00732"/>
    </source>
</evidence>
<name>A0A2H5F1Z5_9RHOB</name>
<dbReference type="SUPFAM" id="SSF51905">
    <property type="entry name" value="FAD/NAD(P)-binding domain"/>
    <property type="match status" value="1"/>
</dbReference>
<dbReference type="GO" id="GO:0016614">
    <property type="term" value="F:oxidoreductase activity, acting on CH-OH group of donors"/>
    <property type="evidence" value="ECO:0007669"/>
    <property type="project" value="InterPro"/>
</dbReference>
<dbReference type="Gene3D" id="3.50.50.60">
    <property type="entry name" value="FAD/NAD(P)-binding domain"/>
    <property type="match status" value="3"/>
</dbReference>
<accession>A0A2H5F1Z5</accession>
<evidence type="ECO:0000313" key="9">
    <source>
        <dbReference type="Proteomes" id="UP000234530"/>
    </source>
</evidence>
<gene>
    <name evidence="8" type="ORF">CX676_16585</name>
</gene>
<dbReference type="PANTHER" id="PTHR42784">
    <property type="entry name" value="PYRANOSE 2-OXIDASE"/>
    <property type="match status" value="1"/>
</dbReference>
<sequence length="503" mass="54652">MQTIRTDVAIIGSGVGGSAVAHQLAGSGAKILILERGDDLPNEPQNSDAEAVFVQSRYKTTDEWVDAKRAPYRPGQYYYVGGHTKFYGTAMFRFRESDFTHTQIDGATSPAWPVSYADLAPYYAAAERLYGVRGAAGVDPTEPPRDAFPHAAIPHEPVIAALSDRLRAQGLHPFAMPSAIDYGPDGTCRRCGTCDAFACRFDAKGDADKRVLRPLLAHSDVRLDRNAKVTRLITDGEGKHIVAAEVLRSGEILRVEAQVFALCAGAINSALILLRSACEAAPDGIANRSDVVGRYLMNHHLTGLMGVKPFTTNTTKFPKTLSLNDFYHGLPDDPDARGNIQMLGNIQGAMIRATYPRTPRAAADWLGRHSVDVLAMGEDLPDRESRVRLLDGDRVQVDYRPGGRAAHDRFVRHVRHVLRRAGFPVVLRHSFGIQAPSHQCGTVRMGDDPATSALNAMCRAHDHPNLYVVDAGFFPSSAALNPALTIAAQALRVGAHLRNARAI</sequence>
<dbReference type="OrthoDB" id="9798604at2"/>
<dbReference type="Pfam" id="PF00732">
    <property type="entry name" value="GMC_oxred_N"/>
    <property type="match status" value="1"/>
</dbReference>
<dbReference type="GO" id="GO:0050660">
    <property type="term" value="F:flavin adenine dinucleotide binding"/>
    <property type="evidence" value="ECO:0007669"/>
    <property type="project" value="InterPro"/>
</dbReference>
<dbReference type="AlphaFoldDB" id="A0A2H5F1Z5"/>
<evidence type="ECO:0000256" key="3">
    <source>
        <dbReference type="ARBA" id="ARBA00022630"/>
    </source>
</evidence>
<evidence type="ECO:0000256" key="1">
    <source>
        <dbReference type="ARBA" id="ARBA00001974"/>
    </source>
</evidence>
<proteinExistence type="inferred from homology"/>
<feature type="domain" description="Glucose-methanol-choline oxidoreductase C-terminal" evidence="7">
    <location>
        <begin position="436"/>
        <end position="490"/>
    </location>
</feature>
<dbReference type="Proteomes" id="UP000234530">
    <property type="component" value="Chromosome"/>
</dbReference>
<organism evidence="8 9">
    <name type="scientific">Paracoccus zhejiangensis</name>
    <dbReference type="NCBI Taxonomy" id="1077935"/>
    <lineage>
        <taxon>Bacteria</taxon>
        <taxon>Pseudomonadati</taxon>
        <taxon>Pseudomonadota</taxon>
        <taxon>Alphaproteobacteria</taxon>
        <taxon>Rhodobacterales</taxon>
        <taxon>Paracoccaceae</taxon>
        <taxon>Paracoccus</taxon>
    </lineage>
</organism>
<dbReference type="EMBL" id="CP025430">
    <property type="protein sequence ID" value="AUH65570.1"/>
    <property type="molecule type" value="Genomic_DNA"/>
</dbReference>
<dbReference type="KEGG" id="pzh:CX676_16585"/>
<keyword evidence="9" id="KW-1185">Reference proteome</keyword>
<comment type="cofactor">
    <cofactor evidence="1">
        <name>FAD</name>
        <dbReference type="ChEBI" id="CHEBI:57692"/>
    </cofactor>
</comment>
<evidence type="ECO:0000259" key="7">
    <source>
        <dbReference type="Pfam" id="PF05199"/>
    </source>
</evidence>
<dbReference type="PROSITE" id="PS00221">
    <property type="entry name" value="MIP"/>
    <property type="match status" value="1"/>
</dbReference>
<keyword evidence="3" id="KW-0285">Flavoprotein</keyword>
<feature type="domain" description="Glucose-methanol-choline oxidoreductase N-terminal" evidence="6">
    <location>
        <begin position="187"/>
        <end position="299"/>
    </location>
</feature>
<evidence type="ECO:0000313" key="8">
    <source>
        <dbReference type="EMBL" id="AUH65570.1"/>
    </source>
</evidence>
<keyword evidence="4" id="KW-0274">FAD</keyword>
<evidence type="ECO:0000256" key="5">
    <source>
        <dbReference type="ARBA" id="ARBA00023002"/>
    </source>
</evidence>
<dbReference type="Pfam" id="PF13450">
    <property type="entry name" value="NAD_binding_8"/>
    <property type="match status" value="1"/>
</dbReference>
<evidence type="ECO:0000256" key="2">
    <source>
        <dbReference type="ARBA" id="ARBA00010790"/>
    </source>
</evidence>